<proteinExistence type="predicted"/>
<name>A0A395UJC4_PHOVU</name>
<dbReference type="EMBL" id="QRUD01000056">
    <property type="protein sequence ID" value="RGR35409.1"/>
    <property type="molecule type" value="Genomic_DNA"/>
</dbReference>
<organism evidence="1 2">
    <name type="scientific">Phocaeicola vulgatus</name>
    <name type="common">Bacteroides vulgatus</name>
    <dbReference type="NCBI Taxonomy" id="821"/>
    <lineage>
        <taxon>Bacteria</taxon>
        <taxon>Pseudomonadati</taxon>
        <taxon>Bacteroidota</taxon>
        <taxon>Bacteroidia</taxon>
        <taxon>Bacteroidales</taxon>
        <taxon>Bacteroidaceae</taxon>
        <taxon>Phocaeicola</taxon>
    </lineage>
</organism>
<gene>
    <name evidence="1" type="ORF">DWY53_17220</name>
</gene>
<accession>A0A395UJC4</accession>
<reference evidence="1 2" key="1">
    <citation type="submission" date="2018-08" db="EMBL/GenBank/DDBJ databases">
        <title>A genome reference for cultivated species of the human gut microbiota.</title>
        <authorList>
            <person name="Zou Y."/>
            <person name="Xue W."/>
            <person name="Luo G."/>
        </authorList>
    </citation>
    <scope>NUCLEOTIDE SEQUENCE [LARGE SCALE GENOMIC DNA]</scope>
    <source>
        <strain evidence="1 2">AF25-30LB</strain>
    </source>
</reference>
<dbReference type="RefSeq" id="WP_117893544.1">
    <property type="nucleotide sequence ID" value="NZ_QRUD01000056.1"/>
</dbReference>
<protein>
    <submittedName>
        <fullName evidence="1">Uncharacterized protein</fullName>
    </submittedName>
</protein>
<evidence type="ECO:0000313" key="2">
    <source>
        <dbReference type="Proteomes" id="UP000266497"/>
    </source>
</evidence>
<sequence length="289" mass="35179">MILDTMTQEELLREIKSDYSEVVGRWRNFQAKFRKTVQKRASYPWLWETYVKTRRHNEWYISYYAETKKESDIVNAMITLTFKYKGQLWTGTVMDDVTLIFAEHFFERYKERFMKIHKDSKVLSDKDIMKMFFILNSNLCFLGNEKEDNIRGYCYDGIFYGDWIGKEGGMVKTFLSRQEMKINQFTEYFEVFKMWIIQDMFKARKGMNLNSSLIKYIPDTYFEYNEWNRFLFERGNLRLIRAAEECNEIYIKNTEQYRRCREMIDAVNQNMYEKKNSKDKSDESALTKQ</sequence>
<evidence type="ECO:0000313" key="1">
    <source>
        <dbReference type="EMBL" id="RGR35409.1"/>
    </source>
</evidence>
<comment type="caution">
    <text evidence="1">The sequence shown here is derived from an EMBL/GenBank/DDBJ whole genome shotgun (WGS) entry which is preliminary data.</text>
</comment>
<dbReference type="AlphaFoldDB" id="A0A395UJC4"/>
<dbReference type="Proteomes" id="UP000266497">
    <property type="component" value="Unassembled WGS sequence"/>
</dbReference>